<feature type="non-terminal residue" evidence="2">
    <location>
        <position position="1"/>
    </location>
</feature>
<dbReference type="EMBL" id="LAZR01032090">
    <property type="protein sequence ID" value="KKL51890.1"/>
    <property type="molecule type" value="Genomic_DNA"/>
</dbReference>
<evidence type="ECO:0000313" key="2">
    <source>
        <dbReference type="EMBL" id="KKL51890.1"/>
    </source>
</evidence>
<sequence length="180" mass="21269">DGSNNLLICIGMFKSFIHYLIFIMDARERLVNAAKEAFLEKIEDLKKLSSSEDFMRKGLRIGTCINDLKNILETMRRFHREKKPENKEETIDMDMMKALYTEFQKAIDRPNTTVEVLLDKFSNMMLNNQSQQLAKIIQKNNDKWEKSIEMIAGAFNRERPKDDSEEEQEKYDDTEKDKED</sequence>
<evidence type="ECO:0000256" key="1">
    <source>
        <dbReference type="SAM" id="MobiDB-lite"/>
    </source>
</evidence>
<feature type="compositionally biased region" description="Basic and acidic residues" evidence="1">
    <location>
        <begin position="171"/>
        <end position="180"/>
    </location>
</feature>
<dbReference type="AlphaFoldDB" id="A0A0F9F3T2"/>
<reference evidence="2" key="1">
    <citation type="journal article" date="2015" name="Nature">
        <title>Complex archaea that bridge the gap between prokaryotes and eukaryotes.</title>
        <authorList>
            <person name="Spang A."/>
            <person name="Saw J.H."/>
            <person name="Jorgensen S.L."/>
            <person name="Zaremba-Niedzwiedzka K."/>
            <person name="Martijn J."/>
            <person name="Lind A.E."/>
            <person name="van Eijk R."/>
            <person name="Schleper C."/>
            <person name="Guy L."/>
            <person name="Ettema T.J."/>
        </authorList>
    </citation>
    <scope>NUCLEOTIDE SEQUENCE</scope>
</reference>
<proteinExistence type="predicted"/>
<organism evidence="2">
    <name type="scientific">marine sediment metagenome</name>
    <dbReference type="NCBI Taxonomy" id="412755"/>
    <lineage>
        <taxon>unclassified sequences</taxon>
        <taxon>metagenomes</taxon>
        <taxon>ecological metagenomes</taxon>
    </lineage>
</organism>
<comment type="caution">
    <text evidence="2">The sequence shown here is derived from an EMBL/GenBank/DDBJ whole genome shotgun (WGS) entry which is preliminary data.</text>
</comment>
<feature type="region of interest" description="Disordered" evidence="1">
    <location>
        <begin position="152"/>
        <end position="180"/>
    </location>
</feature>
<accession>A0A0F9F3T2</accession>
<protein>
    <submittedName>
        <fullName evidence="2">Uncharacterized protein</fullName>
    </submittedName>
</protein>
<gene>
    <name evidence="2" type="ORF">LCGC14_2290950</name>
</gene>
<name>A0A0F9F3T2_9ZZZZ</name>